<feature type="transmembrane region" description="Helical" evidence="5">
    <location>
        <begin position="105"/>
        <end position="126"/>
    </location>
</feature>
<evidence type="ECO:0000313" key="7">
    <source>
        <dbReference type="EMBL" id="GBG25265.1"/>
    </source>
</evidence>
<dbReference type="EMBL" id="BEYU01000012">
    <property type="protein sequence ID" value="GBG25265.1"/>
    <property type="molecule type" value="Genomic_DNA"/>
</dbReference>
<feature type="transmembrane region" description="Helical" evidence="5">
    <location>
        <begin position="191"/>
        <end position="213"/>
    </location>
</feature>
<dbReference type="AlphaFoldDB" id="A0A2R5G3Y5"/>
<feature type="transmembrane region" description="Helical" evidence="5">
    <location>
        <begin position="422"/>
        <end position="443"/>
    </location>
</feature>
<dbReference type="PIRSF" id="PIRSF006060">
    <property type="entry name" value="AA_transporter"/>
    <property type="match status" value="1"/>
</dbReference>
<dbReference type="PANTHER" id="PTHR43243">
    <property type="entry name" value="INNER MEMBRANE TRANSPORTER YGJI-RELATED"/>
    <property type="match status" value="1"/>
</dbReference>
<accession>A0A2R5G3Y5</accession>
<feature type="transmembrane region" description="Helical" evidence="5">
    <location>
        <begin position="31"/>
        <end position="59"/>
    </location>
</feature>
<evidence type="ECO:0000256" key="2">
    <source>
        <dbReference type="ARBA" id="ARBA00022692"/>
    </source>
</evidence>
<dbReference type="Pfam" id="PF13906">
    <property type="entry name" value="AA_permease_C"/>
    <property type="match status" value="1"/>
</dbReference>
<feature type="transmembrane region" description="Helical" evidence="5">
    <location>
        <begin position="449"/>
        <end position="469"/>
    </location>
</feature>
<feature type="transmembrane region" description="Helical" evidence="5">
    <location>
        <begin position="481"/>
        <end position="499"/>
    </location>
</feature>
<dbReference type="PANTHER" id="PTHR43243:SF82">
    <property type="entry name" value="CATIONIC AMINO ACID TRANSPORTER C-TERMINAL DOMAIN-CONTAINING PROTEIN"/>
    <property type="match status" value="1"/>
</dbReference>
<protein>
    <submittedName>
        <fullName evidence="7">Cationic amino acid transporter 1</fullName>
    </submittedName>
</protein>
<dbReference type="InParanoid" id="A0A2R5G3Y5"/>
<comment type="caution">
    <text evidence="7">The sequence shown here is derived from an EMBL/GenBank/DDBJ whole genome shotgun (WGS) entry which is preliminary data.</text>
</comment>
<keyword evidence="4 5" id="KW-0472">Membrane</keyword>
<evidence type="ECO:0000256" key="5">
    <source>
        <dbReference type="SAM" id="Phobius"/>
    </source>
</evidence>
<dbReference type="OrthoDB" id="5982228at2759"/>
<evidence type="ECO:0000256" key="1">
    <source>
        <dbReference type="ARBA" id="ARBA00004141"/>
    </source>
</evidence>
<feature type="transmembrane region" description="Helical" evidence="5">
    <location>
        <begin position="233"/>
        <end position="252"/>
    </location>
</feature>
<keyword evidence="2 5" id="KW-0812">Transmembrane</keyword>
<feature type="transmembrane region" description="Helical" evidence="5">
    <location>
        <begin position="367"/>
        <end position="388"/>
    </location>
</feature>
<dbReference type="GO" id="GO:0015171">
    <property type="term" value="F:amino acid transmembrane transporter activity"/>
    <property type="evidence" value="ECO:0007669"/>
    <property type="project" value="TreeGrafter"/>
</dbReference>
<gene>
    <name evidence="7" type="ORF">FCC1311_014822</name>
</gene>
<feature type="transmembrane region" description="Helical" evidence="5">
    <location>
        <begin position="273"/>
        <end position="297"/>
    </location>
</feature>
<dbReference type="GO" id="GO:0016020">
    <property type="term" value="C:membrane"/>
    <property type="evidence" value="ECO:0007669"/>
    <property type="project" value="UniProtKB-SubCell"/>
</dbReference>
<keyword evidence="8" id="KW-1185">Reference proteome</keyword>
<proteinExistence type="predicted"/>
<feature type="domain" description="Cationic amino acid transporter C-terminal" evidence="6">
    <location>
        <begin position="478"/>
        <end position="525"/>
    </location>
</feature>
<sequence length="563" mass="59675">MATRLLRRKPLWLIKQQAEDQAPSTLRVYDFVSLLAVGVGGTIGSGIFVLAGTIAHAYAGPATCLSWLGAGLTCLVTALAYAELACRIPSAGSTYSFASHAAGEIFGVYGAFFLTLEYGLAGSAVARSWGDKVAYYASDLEVLGCRNDEQGIETCWINSLGGSGVNPGATLLCILMVSVLLGGVEMGRKALNVLVVFKILLVLFVIIVGALYFDPANISPFIPDPAPDANMVGGSHGIFLGSTIAFFGYIGFDEVACLVMEATDPHRDVPVAIIATIFIITVLYILASFVLVGMVPTASINADEGFGSAFAYVGADWAVHIIMIGQILVVLPAVVLVSFLPQSRLQATVAIDGMLPRIFAHKASNGNFVYGVILSGIFMTLTSTFVPFHNLNDLISGGILLSFILTNICLLFVRVQHRRQPMILIILFVIGTALTGFATVKAWGDTLSYAFGFATLVIFVVLALVICGLDIDDKVETFRVPLVPLIPCVAIQANWFLFAQLSSQGLVQVAVLLGAIAAAYILFALYSTTRGGDHVRLAGSEDEDVPPHSSSATVTGVTEIELT</sequence>
<dbReference type="InterPro" id="IPR029485">
    <property type="entry name" value="CAT_C"/>
</dbReference>
<feature type="transmembrane region" description="Helical" evidence="5">
    <location>
        <begin position="65"/>
        <end position="84"/>
    </location>
</feature>
<dbReference type="Proteomes" id="UP000241890">
    <property type="component" value="Unassembled WGS sequence"/>
</dbReference>
<evidence type="ECO:0000313" key="8">
    <source>
        <dbReference type="Proteomes" id="UP000241890"/>
    </source>
</evidence>
<name>A0A2R5G3Y5_9STRA</name>
<evidence type="ECO:0000259" key="6">
    <source>
        <dbReference type="Pfam" id="PF13906"/>
    </source>
</evidence>
<keyword evidence="3 5" id="KW-1133">Transmembrane helix</keyword>
<feature type="transmembrane region" description="Helical" evidence="5">
    <location>
        <begin position="168"/>
        <end position="184"/>
    </location>
</feature>
<feature type="transmembrane region" description="Helical" evidence="5">
    <location>
        <begin position="394"/>
        <end position="415"/>
    </location>
</feature>
<feature type="transmembrane region" description="Helical" evidence="5">
    <location>
        <begin position="317"/>
        <end position="340"/>
    </location>
</feature>
<evidence type="ECO:0000256" key="3">
    <source>
        <dbReference type="ARBA" id="ARBA00022989"/>
    </source>
</evidence>
<comment type="subcellular location">
    <subcellularLocation>
        <location evidence="1">Membrane</location>
        <topology evidence="1">Multi-pass membrane protein</topology>
    </subcellularLocation>
</comment>
<dbReference type="InterPro" id="IPR002293">
    <property type="entry name" value="AA/rel_permease1"/>
</dbReference>
<feature type="transmembrane region" description="Helical" evidence="5">
    <location>
        <begin position="505"/>
        <end position="526"/>
    </location>
</feature>
<reference evidence="7 8" key="1">
    <citation type="submission" date="2017-12" db="EMBL/GenBank/DDBJ databases">
        <title>Sequencing, de novo assembly and annotation of complete genome of a new Thraustochytrid species, strain FCC1311.</title>
        <authorList>
            <person name="Sedici K."/>
            <person name="Godart F."/>
            <person name="Aiese Cigliano R."/>
            <person name="Sanseverino W."/>
            <person name="Barakat M."/>
            <person name="Ortet P."/>
            <person name="Marechal E."/>
            <person name="Cagnac O."/>
            <person name="Amato A."/>
        </authorList>
    </citation>
    <scope>NUCLEOTIDE SEQUENCE [LARGE SCALE GENOMIC DNA]</scope>
</reference>
<evidence type="ECO:0000256" key="4">
    <source>
        <dbReference type="ARBA" id="ARBA00023136"/>
    </source>
</evidence>
<dbReference type="Pfam" id="PF13520">
    <property type="entry name" value="AA_permease_2"/>
    <property type="match status" value="1"/>
</dbReference>
<dbReference type="Gene3D" id="1.20.1740.10">
    <property type="entry name" value="Amino acid/polyamine transporter I"/>
    <property type="match status" value="1"/>
</dbReference>
<organism evidence="7 8">
    <name type="scientific">Hondaea fermentalgiana</name>
    <dbReference type="NCBI Taxonomy" id="2315210"/>
    <lineage>
        <taxon>Eukaryota</taxon>
        <taxon>Sar</taxon>
        <taxon>Stramenopiles</taxon>
        <taxon>Bigyra</taxon>
        <taxon>Labyrinthulomycetes</taxon>
        <taxon>Thraustochytrida</taxon>
        <taxon>Thraustochytriidae</taxon>
        <taxon>Hondaea</taxon>
    </lineage>
</organism>